<dbReference type="Gene3D" id="3.90.550.10">
    <property type="entry name" value="Spore Coat Polysaccharide Biosynthesis Protein SpsA, Chain A"/>
    <property type="match status" value="1"/>
</dbReference>
<proteinExistence type="predicted"/>
<dbReference type="OrthoDB" id="4547437at2"/>
<feature type="domain" description="Glycosyltransferase 2-like" evidence="1">
    <location>
        <begin position="8"/>
        <end position="113"/>
    </location>
</feature>
<dbReference type="InterPro" id="IPR001173">
    <property type="entry name" value="Glyco_trans_2-like"/>
</dbReference>
<dbReference type="Pfam" id="PF00535">
    <property type="entry name" value="Glycos_transf_2"/>
    <property type="match status" value="1"/>
</dbReference>
<comment type="caution">
    <text evidence="2">The sequence shown here is derived from an EMBL/GenBank/DDBJ whole genome shotgun (WGS) entry which is preliminary data.</text>
</comment>
<reference evidence="2 3" key="1">
    <citation type="submission" date="2019-05" db="EMBL/GenBank/DDBJ databases">
        <title>Streptomyces marianii sp. nov., a novel marine actinomycete from southern coast of India.</title>
        <authorList>
            <person name="Iniyan A.M."/>
            <person name="Wink J."/>
            <person name="Ramprasad E."/>
            <person name="Ramana C.V."/>
            <person name="Bunk B."/>
            <person name="Sproer C."/>
            <person name="Joseph F.-J.R.S."/>
            <person name="Vincent S.G.P."/>
        </authorList>
    </citation>
    <scope>NUCLEOTIDE SEQUENCE [LARGE SCALE GENOMIC DNA]</scope>
    <source>
        <strain evidence="2 3">ICN19</strain>
    </source>
</reference>
<name>A0A5R9EE57_9ACTN</name>
<dbReference type="Proteomes" id="UP000305921">
    <property type="component" value="Unassembled WGS sequence"/>
</dbReference>
<dbReference type="AlphaFoldDB" id="A0A5R9EE57"/>
<dbReference type="InterPro" id="IPR029044">
    <property type="entry name" value="Nucleotide-diphossugar_trans"/>
</dbReference>
<protein>
    <submittedName>
        <fullName evidence="2">Glycosyltransferase family 2 protein</fullName>
    </submittedName>
</protein>
<organism evidence="2 3">
    <name type="scientific">Streptomyces marianii</name>
    <dbReference type="NCBI Taxonomy" id="1817406"/>
    <lineage>
        <taxon>Bacteria</taxon>
        <taxon>Bacillati</taxon>
        <taxon>Actinomycetota</taxon>
        <taxon>Actinomycetes</taxon>
        <taxon>Kitasatosporales</taxon>
        <taxon>Streptomycetaceae</taxon>
        <taxon>Streptomyces</taxon>
    </lineage>
</organism>
<dbReference type="PANTHER" id="PTHR43685">
    <property type="entry name" value="GLYCOSYLTRANSFERASE"/>
    <property type="match status" value="1"/>
</dbReference>
<dbReference type="PANTHER" id="PTHR43685:SF11">
    <property type="entry name" value="GLYCOSYLTRANSFERASE TAGX-RELATED"/>
    <property type="match status" value="1"/>
</dbReference>
<dbReference type="CDD" id="cd00761">
    <property type="entry name" value="Glyco_tranf_GTA_type"/>
    <property type="match status" value="1"/>
</dbReference>
<dbReference type="InterPro" id="IPR050834">
    <property type="entry name" value="Glycosyltransf_2"/>
</dbReference>
<dbReference type="GO" id="GO:0016740">
    <property type="term" value="F:transferase activity"/>
    <property type="evidence" value="ECO:0007669"/>
    <property type="project" value="UniProtKB-KW"/>
</dbReference>
<dbReference type="EMBL" id="VAWE01000001">
    <property type="protein sequence ID" value="TLQ46324.1"/>
    <property type="molecule type" value="Genomic_DNA"/>
</dbReference>
<keyword evidence="3" id="KW-1185">Reference proteome</keyword>
<evidence type="ECO:0000259" key="1">
    <source>
        <dbReference type="Pfam" id="PF00535"/>
    </source>
</evidence>
<accession>A0A5R9EE57</accession>
<sequence length="305" mass="33940">MNGPPRISCVILCHNYGRYLDQAITSCLEQEPGNFVLHEVIVIDDGSSDETEEVCLRHKGNGKVKVIRRNQQGFGQTLTDAFLVSTGDWVAPLDADDWFHPSKLRTCSEAMTGGTLFIEHWEHVVDSDGNPMLHEPHPGGNTSTLVVHREAALSLLPASNEIFFHALREAGRGTALQDPLTFYRVHPRSMTDRSTPGVSQDYRADVCIALSGRLRAMHGNPPAWATTQQLKRISWHFRTLAFSHEVESAMQRGNRLPAMLLIPGMLMGTLRAHDPITPWLRSLSSTITGRPLVQLTTGRRQQAHS</sequence>
<evidence type="ECO:0000313" key="2">
    <source>
        <dbReference type="EMBL" id="TLQ46324.1"/>
    </source>
</evidence>
<keyword evidence="2" id="KW-0808">Transferase</keyword>
<dbReference type="SUPFAM" id="SSF53448">
    <property type="entry name" value="Nucleotide-diphospho-sugar transferases"/>
    <property type="match status" value="1"/>
</dbReference>
<evidence type="ECO:0000313" key="3">
    <source>
        <dbReference type="Proteomes" id="UP000305921"/>
    </source>
</evidence>
<dbReference type="RefSeq" id="WP_138055642.1">
    <property type="nucleotide sequence ID" value="NZ_VAWE01000001.1"/>
</dbReference>
<gene>
    <name evidence="2" type="ORF">FEF34_28065</name>
</gene>